<gene>
    <name evidence="2" type="ORF">JOC73_001950</name>
</gene>
<comment type="caution">
    <text evidence="2">The sequence shown here is derived from an EMBL/GenBank/DDBJ whole genome shotgun (WGS) entry which is preliminary data.</text>
</comment>
<dbReference type="RefSeq" id="WP_204402512.1">
    <property type="nucleotide sequence ID" value="NZ_JAFBEE010000012.1"/>
</dbReference>
<evidence type="ECO:0000313" key="3">
    <source>
        <dbReference type="Proteomes" id="UP001314796"/>
    </source>
</evidence>
<organism evidence="2 3">
    <name type="scientific">Alkaliphilus hydrothermalis</name>
    <dbReference type="NCBI Taxonomy" id="1482730"/>
    <lineage>
        <taxon>Bacteria</taxon>
        <taxon>Bacillati</taxon>
        <taxon>Bacillota</taxon>
        <taxon>Clostridia</taxon>
        <taxon>Peptostreptococcales</taxon>
        <taxon>Natronincolaceae</taxon>
        <taxon>Alkaliphilus</taxon>
    </lineage>
</organism>
<dbReference type="SUPFAM" id="SSF51569">
    <property type="entry name" value="Aldolase"/>
    <property type="match status" value="1"/>
</dbReference>
<proteinExistence type="predicted"/>
<dbReference type="InterPro" id="IPR020030">
    <property type="entry name" value="Pseudaminic_synth_PseI"/>
</dbReference>
<keyword evidence="3" id="KW-1185">Reference proteome</keyword>
<dbReference type="Proteomes" id="UP001314796">
    <property type="component" value="Unassembled WGS sequence"/>
</dbReference>
<dbReference type="InterPro" id="IPR051690">
    <property type="entry name" value="PseI-like"/>
</dbReference>
<dbReference type="SUPFAM" id="SSF51269">
    <property type="entry name" value="AFP III-like domain"/>
    <property type="match status" value="1"/>
</dbReference>
<dbReference type="InterPro" id="IPR013132">
    <property type="entry name" value="PseI/NeuA/B-like_N"/>
</dbReference>
<dbReference type="InterPro" id="IPR013974">
    <property type="entry name" value="SAF"/>
</dbReference>
<dbReference type="InterPro" id="IPR013785">
    <property type="entry name" value="Aldolase_TIM"/>
</dbReference>
<dbReference type="InterPro" id="IPR057736">
    <property type="entry name" value="SAF_PseI/NeuA/NeuB"/>
</dbReference>
<dbReference type="EMBL" id="JAFBEE010000012">
    <property type="protein sequence ID" value="MBM7615380.1"/>
    <property type="molecule type" value="Genomic_DNA"/>
</dbReference>
<accession>A0ABS2NQZ5</accession>
<dbReference type="SMART" id="SM00858">
    <property type="entry name" value="SAF"/>
    <property type="match status" value="1"/>
</dbReference>
<feature type="domain" description="AFP-like" evidence="1">
    <location>
        <begin position="282"/>
        <end position="338"/>
    </location>
</feature>
<dbReference type="Gene3D" id="3.20.20.70">
    <property type="entry name" value="Aldolase class I"/>
    <property type="match status" value="1"/>
</dbReference>
<dbReference type="NCBIfam" id="TIGR03586">
    <property type="entry name" value="PseI"/>
    <property type="match status" value="1"/>
</dbReference>
<dbReference type="PANTHER" id="PTHR42966:SF2">
    <property type="entry name" value="PSEUDAMINIC ACID SYNTHASE"/>
    <property type="match status" value="1"/>
</dbReference>
<dbReference type="Pfam" id="PF08666">
    <property type="entry name" value="SAF"/>
    <property type="match status" value="1"/>
</dbReference>
<keyword evidence="2" id="KW-0808">Transferase</keyword>
<dbReference type="EC" id="2.5.1.97" evidence="2"/>
<dbReference type="CDD" id="cd11615">
    <property type="entry name" value="SAF_NeuB_like"/>
    <property type="match status" value="1"/>
</dbReference>
<dbReference type="PROSITE" id="PS50844">
    <property type="entry name" value="AFP_LIKE"/>
    <property type="match status" value="1"/>
</dbReference>
<dbReference type="Gene3D" id="3.90.1210.10">
    <property type="entry name" value="Antifreeze-like/N-acetylneuraminic acid synthase C-terminal domain"/>
    <property type="match status" value="1"/>
</dbReference>
<reference evidence="2 3" key="1">
    <citation type="submission" date="2021-01" db="EMBL/GenBank/DDBJ databases">
        <title>Genomic Encyclopedia of Type Strains, Phase IV (KMG-IV): sequencing the most valuable type-strain genomes for metagenomic binning, comparative biology and taxonomic classification.</title>
        <authorList>
            <person name="Goeker M."/>
        </authorList>
    </citation>
    <scope>NUCLEOTIDE SEQUENCE [LARGE SCALE GENOMIC DNA]</scope>
    <source>
        <strain evidence="2 3">DSM 25890</strain>
    </source>
</reference>
<sequence length="338" mass="37728">MDNKGVYIVAEISANYGHDIKIAKETIRQSKEAGADAVKIQTYTADTITLDCDNEYFQIKQGTIWDGTTLYKLYQEAYTPWEWHQELFDYAKEVGITIFSSPFDHTAVDLLEELNTPIYKVASFEITDIPLIKYMAAKGKPMIMSTGIATIGEIKEAIDACRAVGNDNITILKCTSSYPAPYEEMNLVTIPNMKKTFGVEVGLSDHSMGSTVPLGAVALGATLIEKHVIIDRSIGGPDATFSMEIQEFKQMVEEIRNLEKALGRVNYDLSEKSINSRNFSRSLFFSADIQEGELITGKNMRSVRPGHGLHPKYYDEIIGKVATKDIKKGTPVKWELVK</sequence>
<protein>
    <submittedName>
        <fullName evidence="2">Pseudaminic acid synthase</fullName>
        <ecNumber evidence="2">2.5.1.97</ecNumber>
    </submittedName>
</protein>
<dbReference type="InterPro" id="IPR006190">
    <property type="entry name" value="SAF_AFP_Neu5Ac"/>
</dbReference>
<dbReference type="PANTHER" id="PTHR42966">
    <property type="entry name" value="N-ACETYLNEURAMINATE SYNTHASE"/>
    <property type="match status" value="1"/>
</dbReference>
<dbReference type="GO" id="GO:0016740">
    <property type="term" value="F:transferase activity"/>
    <property type="evidence" value="ECO:0007669"/>
    <property type="project" value="UniProtKB-KW"/>
</dbReference>
<dbReference type="Pfam" id="PF03102">
    <property type="entry name" value="NeuB"/>
    <property type="match status" value="1"/>
</dbReference>
<evidence type="ECO:0000313" key="2">
    <source>
        <dbReference type="EMBL" id="MBM7615380.1"/>
    </source>
</evidence>
<evidence type="ECO:0000259" key="1">
    <source>
        <dbReference type="PROSITE" id="PS50844"/>
    </source>
</evidence>
<name>A0ABS2NQZ5_9FIRM</name>
<dbReference type="InterPro" id="IPR036732">
    <property type="entry name" value="AFP_Neu5c_C_sf"/>
</dbReference>